<dbReference type="AlphaFoldDB" id="E0VSR8"/>
<protein>
    <submittedName>
        <fullName evidence="2 3">Glycolipid transfer protein, putative</fullName>
    </submittedName>
</protein>
<gene>
    <name evidence="3" type="primary">8234542</name>
    <name evidence="2" type="ORF">Phum_PHUM422790</name>
</gene>
<dbReference type="Proteomes" id="UP000009046">
    <property type="component" value="Unassembled WGS sequence"/>
</dbReference>
<dbReference type="EMBL" id="DS235756">
    <property type="protein sequence ID" value="EEB16424.1"/>
    <property type="molecule type" value="Genomic_DNA"/>
</dbReference>
<dbReference type="Gene3D" id="1.10.3520.10">
    <property type="entry name" value="Glycolipid transfer protein"/>
    <property type="match status" value="1"/>
</dbReference>
<evidence type="ECO:0000313" key="2">
    <source>
        <dbReference type="EMBL" id="EEB16424.1"/>
    </source>
</evidence>
<feature type="domain" description="Glycolipid transfer protein" evidence="1">
    <location>
        <begin position="50"/>
        <end position="200"/>
    </location>
</feature>
<evidence type="ECO:0000259" key="1">
    <source>
        <dbReference type="Pfam" id="PF08718"/>
    </source>
</evidence>
<dbReference type="PANTHER" id="PTHR10219">
    <property type="entry name" value="GLYCOLIPID TRANSFER PROTEIN-RELATED"/>
    <property type="match status" value="1"/>
</dbReference>
<dbReference type="OrthoDB" id="116883at2759"/>
<evidence type="ECO:0000313" key="4">
    <source>
        <dbReference type="Proteomes" id="UP000009046"/>
    </source>
</evidence>
<dbReference type="EMBL" id="AAZO01005175">
    <property type="status" value="NOT_ANNOTATED_CDS"/>
    <property type="molecule type" value="Genomic_DNA"/>
</dbReference>
<dbReference type="HOGENOM" id="CLU_079649_1_1_1"/>
<dbReference type="GO" id="GO:0016020">
    <property type="term" value="C:membrane"/>
    <property type="evidence" value="ECO:0007669"/>
    <property type="project" value="TreeGrafter"/>
</dbReference>
<dbReference type="OMA" id="MANEINM"/>
<dbReference type="STRING" id="121224.E0VSR8"/>
<dbReference type="RefSeq" id="XP_002429162.1">
    <property type="nucleotide sequence ID" value="XM_002429117.1"/>
</dbReference>
<dbReference type="GeneID" id="8234542"/>
<dbReference type="KEGG" id="phu:Phum_PHUM422790"/>
<dbReference type="InParanoid" id="E0VSR8"/>
<reference evidence="3" key="3">
    <citation type="submission" date="2021-02" db="UniProtKB">
        <authorList>
            <consortium name="EnsemblMetazoa"/>
        </authorList>
    </citation>
    <scope>IDENTIFICATION</scope>
    <source>
        <strain evidence="3">USDA</strain>
    </source>
</reference>
<dbReference type="CTD" id="8234542"/>
<dbReference type="eggNOG" id="KOG4189">
    <property type="taxonomic scope" value="Eukaryota"/>
</dbReference>
<dbReference type="InterPro" id="IPR036497">
    <property type="entry name" value="GLTP_sf"/>
</dbReference>
<organism>
    <name type="scientific">Pediculus humanus subsp. corporis</name>
    <name type="common">Body louse</name>
    <dbReference type="NCBI Taxonomy" id="121224"/>
    <lineage>
        <taxon>Eukaryota</taxon>
        <taxon>Metazoa</taxon>
        <taxon>Ecdysozoa</taxon>
        <taxon>Arthropoda</taxon>
        <taxon>Hexapoda</taxon>
        <taxon>Insecta</taxon>
        <taxon>Pterygota</taxon>
        <taxon>Neoptera</taxon>
        <taxon>Paraneoptera</taxon>
        <taxon>Psocodea</taxon>
        <taxon>Troctomorpha</taxon>
        <taxon>Phthiraptera</taxon>
        <taxon>Anoplura</taxon>
        <taxon>Pediculidae</taxon>
        <taxon>Pediculus</taxon>
    </lineage>
</organism>
<sequence>MDDIADVTDYSEDSSALNQNEKLEREFDFEEFCKNIKKCVFKEALSTDDVELKYYLLAYEQLYNFFLLLGGAFQFVASDVKNKIEILNKFQNEELTKNEKLIYFSTVKSMVNHEIESNLLKDSKYVSGSRTLLRLHRGLDFIRKFLKAIYDAENNEKLGVIARETYDKTLAEYHSWIIKTSARVAMQFLPTRAELLNKISKNNEDKLNQMLNLLPEAFDSMNQKGYISIFYLISISRYV</sequence>
<evidence type="ECO:0000313" key="3">
    <source>
        <dbReference type="EnsemblMetazoa" id="PHUM422790-PA"/>
    </source>
</evidence>
<dbReference type="Pfam" id="PF08718">
    <property type="entry name" value="GLTP"/>
    <property type="match status" value="1"/>
</dbReference>
<dbReference type="GO" id="GO:1902388">
    <property type="term" value="F:ceramide 1-phosphate transfer activity"/>
    <property type="evidence" value="ECO:0007669"/>
    <property type="project" value="TreeGrafter"/>
</dbReference>
<dbReference type="FunCoup" id="E0VSR8">
    <property type="interactions" value="375"/>
</dbReference>
<accession>E0VSR8</accession>
<proteinExistence type="predicted"/>
<dbReference type="GO" id="GO:0005829">
    <property type="term" value="C:cytosol"/>
    <property type="evidence" value="ECO:0007669"/>
    <property type="project" value="TreeGrafter"/>
</dbReference>
<dbReference type="VEuPathDB" id="VectorBase:PHUM422790"/>
<dbReference type="SUPFAM" id="SSF110004">
    <property type="entry name" value="Glycolipid transfer protein, GLTP"/>
    <property type="match status" value="1"/>
</dbReference>
<dbReference type="InterPro" id="IPR014830">
    <property type="entry name" value="Glycolipid_transfer_prot_dom"/>
</dbReference>
<dbReference type="GO" id="GO:1902387">
    <property type="term" value="F:ceramide 1-phosphate binding"/>
    <property type="evidence" value="ECO:0007669"/>
    <property type="project" value="TreeGrafter"/>
</dbReference>
<dbReference type="EnsemblMetazoa" id="PHUM422790-RA">
    <property type="protein sequence ID" value="PHUM422790-PA"/>
    <property type="gene ID" value="PHUM422790"/>
</dbReference>
<reference evidence="2" key="1">
    <citation type="submission" date="2007-04" db="EMBL/GenBank/DDBJ databases">
        <title>Annotation of Pediculus humanus corporis strain USDA.</title>
        <authorList>
            <person name="Kirkness E."/>
            <person name="Hannick L."/>
            <person name="Hass B."/>
            <person name="Bruggner R."/>
            <person name="Lawson D."/>
            <person name="Bidwell S."/>
            <person name="Joardar V."/>
            <person name="Caler E."/>
            <person name="Walenz B."/>
            <person name="Inman J."/>
            <person name="Schobel S."/>
            <person name="Galinsky K."/>
            <person name="Amedeo P."/>
            <person name="Strausberg R."/>
        </authorList>
    </citation>
    <scope>NUCLEOTIDE SEQUENCE</scope>
    <source>
        <strain evidence="2">USDA</strain>
    </source>
</reference>
<dbReference type="PANTHER" id="PTHR10219:SF43">
    <property type="entry name" value="GLYCOLIPID TRANSFER PROTEIN DOMAIN-CONTAINING PROTEIN"/>
    <property type="match status" value="1"/>
</dbReference>
<name>E0VSR8_PEDHC</name>
<reference evidence="2" key="2">
    <citation type="submission" date="2007-04" db="EMBL/GenBank/DDBJ databases">
        <title>The genome of the human body louse.</title>
        <authorList>
            <consortium name="The Human Body Louse Genome Consortium"/>
            <person name="Kirkness E."/>
            <person name="Walenz B."/>
            <person name="Hass B."/>
            <person name="Bruggner R."/>
            <person name="Strausberg R."/>
        </authorList>
    </citation>
    <scope>NUCLEOTIDE SEQUENCE</scope>
    <source>
        <strain evidence="2">USDA</strain>
    </source>
</reference>
<keyword evidence="4" id="KW-1185">Reference proteome</keyword>